<keyword evidence="2" id="KW-1185">Reference proteome</keyword>
<accession>A0ACC1I2R4</accession>
<comment type="caution">
    <text evidence="1">The sequence shown here is derived from an EMBL/GenBank/DDBJ whole genome shotgun (WGS) entry which is preliminary data.</text>
</comment>
<evidence type="ECO:0000313" key="1">
    <source>
        <dbReference type="EMBL" id="KAJ1884827.1"/>
    </source>
</evidence>
<proteinExistence type="predicted"/>
<dbReference type="Proteomes" id="UP001150581">
    <property type="component" value="Unassembled WGS sequence"/>
</dbReference>
<gene>
    <name evidence="1" type="ORF">LPJ66_010421</name>
</gene>
<feature type="non-terminal residue" evidence="1">
    <location>
        <position position="408"/>
    </location>
</feature>
<dbReference type="EMBL" id="JANBPG010002725">
    <property type="protein sequence ID" value="KAJ1884827.1"/>
    <property type="molecule type" value="Genomic_DNA"/>
</dbReference>
<sequence>MARPNRRHARKASATTAEEIMLPAELMAGLTCTLTPSSPPTFTQNMLFDTTPYSLSNTNMDETPTDPFTPLKKHMPLIPDVATMQLAPLFPEATAGSSPPNTPPATATTATATIAADELAESPTASELRISTDGLRFPDKGILKMPKDSDDATTASRWSLWPGAKKWFSEAILPASKYDIPEYPTFAHDAGIPAANIPSRLSTTGRGSSGNADGNPDEDSAMLPSRTAPSLDFERSTNFVPPLSQERIKSTEFWTNFSLELDPSKLKRIRFSMPIIVTEFDSDSSSLYAAEDTDTDTDTDTETDTETDHRNDADADAEDSPRQNRRSTSGDSELSPVCNRSSIQWDVDALAHRHYRAQEVWELYERTCKSLDVTPIPSVEKTLLSHVRKDQSLGTLDLTGSQLNGAHM</sequence>
<reference evidence="1" key="1">
    <citation type="submission" date="2022-07" db="EMBL/GenBank/DDBJ databases">
        <title>Phylogenomic reconstructions and comparative analyses of Kickxellomycotina fungi.</title>
        <authorList>
            <person name="Reynolds N.K."/>
            <person name="Stajich J.E."/>
            <person name="Barry K."/>
            <person name="Grigoriev I.V."/>
            <person name="Crous P."/>
            <person name="Smith M.E."/>
        </authorList>
    </citation>
    <scope>NUCLEOTIDE SEQUENCE</scope>
    <source>
        <strain evidence="1">Benny 63K</strain>
    </source>
</reference>
<protein>
    <submittedName>
        <fullName evidence="1">Uncharacterized protein</fullName>
    </submittedName>
</protein>
<organism evidence="1 2">
    <name type="scientific">Kickxella alabastrina</name>
    <dbReference type="NCBI Taxonomy" id="61397"/>
    <lineage>
        <taxon>Eukaryota</taxon>
        <taxon>Fungi</taxon>
        <taxon>Fungi incertae sedis</taxon>
        <taxon>Zoopagomycota</taxon>
        <taxon>Kickxellomycotina</taxon>
        <taxon>Kickxellomycetes</taxon>
        <taxon>Kickxellales</taxon>
        <taxon>Kickxellaceae</taxon>
        <taxon>Kickxella</taxon>
    </lineage>
</organism>
<evidence type="ECO:0000313" key="2">
    <source>
        <dbReference type="Proteomes" id="UP001150581"/>
    </source>
</evidence>
<name>A0ACC1I2R4_9FUNG</name>